<organism evidence="4 5">
    <name type="scientific">Circinella minor</name>
    <dbReference type="NCBI Taxonomy" id="1195481"/>
    <lineage>
        <taxon>Eukaryota</taxon>
        <taxon>Fungi</taxon>
        <taxon>Fungi incertae sedis</taxon>
        <taxon>Mucoromycota</taxon>
        <taxon>Mucoromycotina</taxon>
        <taxon>Mucoromycetes</taxon>
        <taxon>Mucorales</taxon>
        <taxon>Lichtheimiaceae</taxon>
        <taxon>Circinella</taxon>
    </lineage>
</organism>
<protein>
    <recommendedName>
        <fullName evidence="3">Thioesterase domain-containing protein</fullName>
    </recommendedName>
</protein>
<evidence type="ECO:0000256" key="2">
    <source>
        <dbReference type="ARBA" id="ARBA00022801"/>
    </source>
</evidence>
<dbReference type="PANTHER" id="PTHR31793:SF27">
    <property type="entry name" value="NOVEL THIOESTERASE SUPERFAMILY DOMAIN AND SAPOSIN A-TYPE DOMAIN CONTAINING PROTEIN (0610012H03RIK)"/>
    <property type="match status" value="1"/>
</dbReference>
<dbReference type="Pfam" id="PF03061">
    <property type="entry name" value="4HBT"/>
    <property type="match status" value="1"/>
</dbReference>
<dbReference type="InterPro" id="IPR006683">
    <property type="entry name" value="Thioestr_dom"/>
</dbReference>
<accession>A0A8H7VMI9</accession>
<sequence length="173" mass="19493">MSSQARLTQIARHMGTKSALPKKPSTFRDRSCYKHFLPIQSRWSDNDQYGHINNSIYYFYIDTVVNEYLIRNCELNPQDTSKTRPIGLVIASSANFYAPASYPSLLHAGLSITKMGRSSVTYRVGIFEGDNQEASVVGGFTHVFVDPIYRRPVPGLPENMIVGMQKLLVAEEQ</sequence>
<dbReference type="Gene3D" id="3.10.129.10">
    <property type="entry name" value="Hotdog Thioesterase"/>
    <property type="match status" value="1"/>
</dbReference>
<evidence type="ECO:0000259" key="3">
    <source>
        <dbReference type="Pfam" id="PF03061"/>
    </source>
</evidence>
<dbReference type="OrthoDB" id="2420454at2759"/>
<dbReference type="AlphaFoldDB" id="A0A8H7VMI9"/>
<name>A0A8H7VMI9_9FUNG</name>
<keyword evidence="5" id="KW-1185">Reference proteome</keyword>
<dbReference type="Proteomes" id="UP000646827">
    <property type="component" value="Unassembled WGS sequence"/>
</dbReference>
<dbReference type="InterPro" id="IPR029069">
    <property type="entry name" value="HotDog_dom_sf"/>
</dbReference>
<dbReference type="CDD" id="cd00586">
    <property type="entry name" value="4HBT"/>
    <property type="match status" value="1"/>
</dbReference>
<dbReference type="EMBL" id="JAEPRB010000002">
    <property type="protein sequence ID" value="KAG2228171.1"/>
    <property type="molecule type" value="Genomic_DNA"/>
</dbReference>
<evidence type="ECO:0000313" key="4">
    <source>
        <dbReference type="EMBL" id="KAG2228171.1"/>
    </source>
</evidence>
<comment type="similarity">
    <text evidence="1">Belongs to the 4-hydroxybenzoyl-CoA thioesterase family.</text>
</comment>
<comment type="caution">
    <text evidence="4">The sequence shown here is derived from an EMBL/GenBank/DDBJ whole genome shotgun (WGS) entry which is preliminary data.</text>
</comment>
<dbReference type="InterPro" id="IPR050563">
    <property type="entry name" value="4-hydroxybenzoyl-CoA_TE"/>
</dbReference>
<proteinExistence type="inferred from homology"/>
<dbReference type="SUPFAM" id="SSF54637">
    <property type="entry name" value="Thioesterase/thiol ester dehydrase-isomerase"/>
    <property type="match status" value="1"/>
</dbReference>
<dbReference type="PANTHER" id="PTHR31793">
    <property type="entry name" value="4-HYDROXYBENZOYL-COA THIOESTERASE FAMILY MEMBER"/>
    <property type="match status" value="1"/>
</dbReference>
<feature type="domain" description="Thioesterase" evidence="3">
    <location>
        <begin position="49"/>
        <end position="133"/>
    </location>
</feature>
<reference evidence="4 5" key="1">
    <citation type="submission" date="2020-12" db="EMBL/GenBank/DDBJ databases">
        <title>Metabolic potential, ecology and presence of endohyphal bacteria is reflected in genomic diversity of Mucoromycotina.</title>
        <authorList>
            <person name="Muszewska A."/>
            <person name="Okrasinska A."/>
            <person name="Steczkiewicz K."/>
            <person name="Drgas O."/>
            <person name="Orlowska M."/>
            <person name="Perlinska-Lenart U."/>
            <person name="Aleksandrzak-Piekarczyk T."/>
            <person name="Szatraj K."/>
            <person name="Zielenkiewicz U."/>
            <person name="Pilsyk S."/>
            <person name="Malc E."/>
            <person name="Mieczkowski P."/>
            <person name="Kruszewska J.S."/>
            <person name="Biernat P."/>
            <person name="Pawlowska J."/>
        </authorList>
    </citation>
    <scope>NUCLEOTIDE SEQUENCE [LARGE SCALE GENOMIC DNA]</scope>
    <source>
        <strain evidence="4 5">CBS 142.35</strain>
    </source>
</reference>
<evidence type="ECO:0000256" key="1">
    <source>
        <dbReference type="ARBA" id="ARBA00005953"/>
    </source>
</evidence>
<evidence type="ECO:0000313" key="5">
    <source>
        <dbReference type="Proteomes" id="UP000646827"/>
    </source>
</evidence>
<dbReference type="GO" id="GO:0047617">
    <property type="term" value="F:fatty acyl-CoA hydrolase activity"/>
    <property type="evidence" value="ECO:0007669"/>
    <property type="project" value="TreeGrafter"/>
</dbReference>
<gene>
    <name evidence="4" type="ORF">INT45_009218</name>
</gene>
<keyword evidence="2" id="KW-0378">Hydrolase</keyword>